<gene>
    <name evidence="1" type="ORF">ENP99_05355</name>
</gene>
<reference evidence="1" key="1">
    <citation type="journal article" date="2020" name="mSystems">
        <title>Genome- and Community-Level Interaction Insights into Carbon Utilization and Element Cycling Functions of Hydrothermarchaeota in Hydrothermal Sediment.</title>
        <authorList>
            <person name="Zhou Z."/>
            <person name="Liu Y."/>
            <person name="Xu W."/>
            <person name="Pan J."/>
            <person name="Luo Z.H."/>
            <person name="Li M."/>
        </authorList>
    </citation>
    <scope>NUCLEOTIDE SEQUENCE [LARGE SCALE GENOMIC DNA]</scope>
    <source>
        <strain evidence="1">SpSt-27</strain>
    </source>
</reference>
<accession>A0A7J2TAI7</accession>
<name>A0A7J2TAI7_9CREN</name>
<dbReference type="AlphaFoldDB" id="A0A7J2TAI7"/>
<comment type="caution">
    <text evidence="1">The sequence shown here is derived from an EMBL/GenBank/DDBJ whole genome shotgun (WGS) entry which is preliminary data.</text>
</comment>
<organism evidence="1">
    <name type="scientific">Ignisphaera aggregans</name>
    <dbReference type="NCBI Taxonomy" id="334771"/>
    <lineage>
        <taxon>Archaea</taxon>
        <taxon>Thermoproteota</taxon>
        <taxon>Thermoprotei</taxon>
        <taxon>Desulfurococcales</taxon>
        <taxon>Desulfurococcaceae</taxon>
        <taxon>Ignisphaera</taxon>
    </lineage>
</organism>
<sequence length="383" mass="43624">MICAKKFKEEFILIPLSCIFPKDCLADSVYEAKLGEFKYTYILAYDIKNEVLINLATSGGAQIRTLLVNINKKNVFVKGKYSKWYPDRILTCGALEEISNKRYLYLYNAISDLIKDKVIYSWLSHTCFFMSISNKNTKSRLSKRTALYNFNSFIINPFTSEPDVAAFVLASTELSLFEGYEGANAIINVVACKFNSLSSLECIPLRILARLPKKANVIVNKPVLILLRYSPKCKHSSCLPEIIGNVELKQDSVSYYIFGKAFLITKIIKTLSQNFDVYVEKDQLKHVYENLANIAKSSILKNLKPLPFNEVINVVSQCHVITERGPNIAFADFNSYFNQKIARYNPRITIEEAPKVSEHETRLCIISSFIDHYKKGCLNAMLL</sequence>
<proteinExistence type="predicted"/>
<dbReference type="EMBL" id="DSLL01000050">
    <property type="protein sequence ID" value="HEH31515.1"/>
    <property type="molecule type" value="Genomic_DNA"/>
</dbReference>
<protein>
    <submittedName>
        <fullName evidence="1">Uncharacterized protein</fullName>
    </submittedName>
</protein>
<evidence type="ECO:0000313" key="1">
    <source>
        <dbReference type="EMBL" id="HEH31515.1"/>
    </source>
</evidence>